<evidence type="ECO:0000313" key="1">
    <source>
        <dbReference type="EMBL" id="PRD16914.1"/>
    </source>
</evidence>
<proteinExistence type="predicted"/>
<sequence>MKFIMFFIESNILTRQKNFYGRSPIQSEDIANNSLSREQALQGIAHFAFTPTGQNPVCPVRR</sequence>
<keyword evidence="2" id="KW-1185">Reference proteome</keyword>
<evidence type="ECO:0000313" key="2">
    <source>
        <dbReference type="Proteomes" id="UP000239181"/>
    </source>
</evidence>
<protein>
    <submittedName>
        <fullName evidence="1">Uncharacterized protein</fullName>
    </submittedName>
</protein>
<organism evidence="1 2">
    <name type="scientific">Pantoea coffeiphila</name>
    <dbReference type="NCBI Taxonomy" id="1465635"/>
    <lineage>
        <taxon>Bacteria</taxon>
        <taxon>Pseudomonadati</taxon>
        <taxon>Pseudomonadota</taxon>
        <taxon>Gammaproteobacteria</taxon>
        <taxon>Enterobacterales</taxon>
        <taxon>Erwiniaceae</taxon>
        <taxon>Pantoea</taxon>
    </lineage>
</organism>
<dbReference type="Proteomes" id="UP000239181">
    <property type="component" value="Unassembled WGS sequence"/>
</dbReference>
<dbReference type="AlphaFoldDB" id="A0A2S9IGN2"/>
<name>A0A2S9IGN2_9GAMM</name>
<gene>
    <name evidence="1" type="ORF">CQW29_04405</name>
</gene>
<dbReference type="EMBL" id="PDET01000002">
    <property type="protein sequence ID" value="PRD16914.1"/>
    <property type="molecule type" value="Genomic_DNA"/>
</dbReference>
<comment type="caution">
    <text evidence="1">The sequence shown here is derived from an EMBL/GenBank/DDBJ whole genome shotgun (WGS) entry which is preliminary data.</text>
</comment>
<dbReference type="RefSeq" id="WP_105591496.1">
    <property type="nucleotide sequence ID" value="NZ_PDET01000002.1"/>
</dbReference>
<reference evidence="1 2" key="1">
    <citation type="submission" date="2017-10" db="EMBL/GenBank/DDBJ databases">
        <title>Draft genome of two endophytic bacteria isolated from 'guarana' Paullinia cupana (Mart.) Ducke.</title>
        <authorList>
            <person name="Siqueira K.A."/>
            <person name="Liotti R.G."/>
            <person name="Mendes T.A."/>
            <person name="Soares M.A."/>
        </authorList>
    </citation>
    <scope>NUCLEOTIDE SEQUENCE [LARGE SCALE GENOMIC DNA]</scope>
    <source>
        <strain evidence="1 2">342</strain>
    </source>
</reference>
<accession>A0A2S9IGN2</accession>